<dbReference type="Proteomes" id="UP000809290">
    <property type="component" value="Unassembled WGS sequence"/>
</dbReference>
<name>A0ABS2SJU5_9MICO</name>
<evidence type="ECO:0000313" key="2">
    <source>
        <dbReference type="EMBL" id="MBM7816025.1"/>
    </source>
</evidence>
<protein>
    <submittedName>
        <fullName evidence="2">Uncharacterized protein</fullName>
    </submittedName>
</protein>
<feature type="compositionally biased region" description="Basic residues" evidence="1">
    <location>
        <begin position="16"/>
        <end position="31"/>
    </location>
</feature>
<organism evidence="2 3">
    <name type="scientific">Brevibacterium paucivorans</name>
    <dbReference type="NCBI Taxonomy" id="170994"/>
    <lineage>
        <taxon>Bacteria</taxon>
        <taxon>Bacillati</taxon>
        <taxon>Actinomycetota</taxon>
        <taxon>Actinomycetes</taxon>
        <taxon>Micrococcales</taxon>
        <taxon>Brevibacteriaceae</taxon>
        <taxon>Brevibacterium</taxon>
    </lineage>
</organism>
<evidence type="ECO:0000256" key="1">
    <source>
        <dbReference type="SAM" id="MobiDB-lite"/>
    </source>
</evidence>
<comment type="caution">
    <text evidence="2">The sequence shown here is derived from an EMBL/GenBank/DDBJ whole genome shotgun (WGS) entry which is preliminary data.</text>
</comment>
<evidence type="ECO:0000313" key="3">
    <source>
        <dbReference type="Proteomes" id="UP000809290"/>
    </source>
</evidence>
<dbReference type="EMBL" id="JAFBCP010000001">
    <property type="protein sequence ID" value="MBM7816025.1"/>
    <property type="molecule type" value="Genomic_DNA"/>
</dbReference>
<dbReference type="RefSeq" id="WP_204514877.1">
    <property type="nucleotide sequence ID" value="NZ_BAAAIM010000006.1"/>
</dbReference>
<reference evidence="2 3" key="1">
    <citation type="submission" date="2021-01" db="EMBL/GenBank/DDBJ databases">
        <title>Sequencing the genomes of 1000 actinobacteria strains.</title>
        <authorList>
            <person name="Klenk H.-P."/>
        </authorList>
    </citation>
    <scope>NUCLEOTIDE SEQUENCE [LARGE SCALE GENOMIC DNA]</scope>
    <source>
        <strain evidence="2 3">DSM 13657</strain>
    </source>
</reference>
<proteinExistence type="predicted"/>
<feature type="compositionally biased region" description="Polar residues" evidence="1">
    <location>
        <begin position="35"/>
        <end position="44"/>
    </location>
</feature>
<feature type="region of interest" description="Disordered" evidence="1">
    <location>
        <begin position="1"/>
        <end position="64"/>
    </location>
</feature>
<sequence length="64" mass="7281">MTTRNGNSDEQSEAQRRKRAQLAKEKYRRLLGNRSGETAASDSGLSHEKPPHWGDQLFTRPDRG</sequence>
<keyword evidence="3" id="KW-1185">Reference proteome</keyword>
<gene>
    <name evidence="2" type="ORF">JOE56_000719</name>
</gene>
<accession>A0ABS2SJU5</accession>